<dbReference type="GO" id="GO:0071111">
    <property type="term" value="F:cyclic-guanylate-specific phosphodiesterase activity"/>
    <property type="evidence" value="ECO:0007669"/>
    <property type="project" value="UniProtKB-EC"/>
</dbReference>
<dbReference type="InterPro" id="IPR000160">
    <property type="entry name" value="GGDEF_dom"/>
</dbReference>
<dbReference type="AlphaFoldDB" id="A0A498C8C3"/>
<dbReference type="NCBIfam" id="TIGR00254">
    <property type="entry name" value="GGDEF"/>
    <property type="match status" value="1"/>
</dbReference>
<evidence type="ECO:0000313" key="7">
    <source>
        <dbReference type="Proteomes" id="UP000275461"/>
    </source>
</evidence>
<dbReference type="Gene3D" id="3.20.20.450">
    <property type="entry name" value="EAL domain"/>
    <property type="match status" value="1"/>
</dbReference>
<protein>
    <recommendedName>
        <fullName evidence="1">cyclic-guanylate-specific phosphodiesterase</fullName>
        <ecNumber evidence="1">3.1.4.52</ecNumber>
    </recommendedName>
</protein>
<evidence type="ECO:0000313" key="6">
    <source>
        <dbReference type="EMBL" id="RLK48828.1"/>
    </source>
</evidence>
<dbReference type="OrthoDB" id="5789373at2"/>
<keyword evidence="3" id="KW-1133">Transmembrane helix</keyword>
<dbReference type="EC" id="3.1.4.52" evidence="1"/>
<dbReference type="InterPro" id="IPR029787">
    <property type="entry name" value="Nucleotide_cyclase"/>
</dbReference>
<dbReference type="InterPro" id="IPR001633">
    <property type="entry name" value="EAL_dom"/>
</dbReference>
<dbReference type="RefSeq" id="WP_121442459.1">
    <property type="nucleotide sequence ID" value="NZ_RCDA01000002.1"/>
</dbReference>
<keyword evidence="3" id="KW-0472">Membrane</keyword>
<dbReference type="PANTHER" id="PTHR33121">
    <property type="entry name" value="CYCLIC DI-GMP PHOSPHODIESTERASE PDEF"/>
    <property type="match status" value="1"/>
</dbReference>
<dbReference type="Proteomes" id="UP000275461">
    <property type="component" value="Unassembled WGS sequence"/>
</dbReference>
<keyword evidence="3" id="KW-0812">Transmembrane</keyword>
<dbReference type="SUPFAM" id="SSF55073">
    <property type="entry name" value="Nucleotide cyclase"/>
    <property type="match status" value="1"/>
</dbReference>
<dbReference type="PROSITE" id="PS50883">
    <property type="entry name" value="EAL"/>
    <property type="match status" value="1"/>
</dbReference>
<dbReference type="SMART" id="SM00267">
    <property type="entry name" value="GGDEF"/>
    <property type="match status" value="1"/>
</dbReference>
<dbReference type="PANTHER" id="PTHR33121:SF70">
    <property type="entry name" value="SIGNALING PROTEIN YKOW"/>
    <property type="match status" value="1"/>
</dbReference>
<dbReference type="SUPFAM" id="SSF141868">
    <property type="entry name" value="EAL domain-like"/>
    <property type="match status" value="1"/>
</dbReference>
<dbReference type="FunFam" id="3.20.20.450:FF:000001">
    <property type="entry name" value="Cyclic di-GMP phosphodiesterase yahA"/>
    <property type="match status" value="1"/>
</dbReference>
<dbReference type="Pfam" id="PF08376">
    <property type="entry name" value="NIT"/>
    <property type="match status" value="1"/>
</dbReference>
<gene>
    <name evidence="6" type="ORF">DFR31_1941</name>
</gene>
<comment type="caution">
    <text evidence="6">The sequence shown here is derived from an EMBL/GenBank/DDBJ whole genome shotgun (WGS) entry which is preliminary data.</text>
</comment>
<dbReference type="Gene3D" id="3.30.70.270">
    <property type="match status" value="1"/>
</dbReference>
<dbReference type="SMART" id="SM00052">
    <property type="entry name" value="EAL"/>
    <property type="match status" value="1"/>
</dbReference>
<dbReference type="InterPro" id="IPR043128">
    <property type="entry name" value="Rev_trsase/Diguanyl_cyclase"/>
</dbReference>
<feature type="transmembrane region" description="Helical" evidence="3">
    <location>
        <begin position="7"/>
        <end position="27"/>
    </location>
</feature>
<reference evidence="6 7" key="1">
    <citation type="submission" date="2018-10" db="EMBL/GenBank/DDBJ databases">
        <title>Genomic Encyclopedia of Type Strains, Phase IV (KMG-IV): sequencing the most valuable type-strain genomes for metagenomic binning, comparative biology and taxonomic classification.</title>
        <authorList>
            <person name="Goeker M."/>
        </authorList>
    </citation>
    <scope>NUCLEOTIDE SEQUENCE [LARGE SCALE GENOMIC DNA]</scope>
    <source>
        <strain evidence="6 7">DSM 12769</strain>
    </source>
</reference>
<dbReference type="CDD" id="cd01949">
    <property type="entry name" value="GGDEF"/>
    <property type="match status" value="1"/>
</dbReference>
<dbReference type="PROSITE" id="PS50887">
    <property type="entry name" value="GGDEF"/>
    <property type="match status" value="1"/>
</dbReference>
<dbReference type="CDD" id="cd01948">
    <property type="entry name" value="EAL"/>
    <property type="match status" value="1"/>
</dbReference>
<dbReference type="Pfam" id="PF00990">
    <property type="entry name" value="GGDEF"/>
    <property type="match status" value="1"/>
</dbReference>
<dbReference type="InterPro" id="IPR013587">
    <property type="entry name" value="Nitrate/nitrite_sensing"/>
</dbReference>
<evidence type="ECO:0000256" key="2">
    <source>
        <dbReference type="ARBA" id="ARBA00022636"/>
    </source>
</evidence>
<sequence length="768" mass="85314">MRQIARRVIWAIALPIIAFLILSGFLVHERQERAADIEQRMALLDQAERAAPLIHALQEERGASTAHLVAPDDPGLRQLVEDARVQTDDAIQALEQVLSDAPEQAPWMTRLRQHLEGVREHRDAVDRLDSTASWNLHVYTRVVEHLIEQVDELAGAEDQEPLNGGLDAFLALIHLQEHAGKERAMGATLIARGTPSNFLQQDFLRHVFLQQEYQMRFDRLAASDYRHQLENLLDFDAEDQLMALRSQLMDSALPEQNPALARAWFELATQRINAMQRLSLRMKEEMVSGMREEAGALEQANQQVYAATAGLLGITVLLSVGIGRGLYRQVEARRQDAERIEYLATHDPLTGLPNRTAFLERLDQCLARARAQGHKVGLHLVDLQGFTEVNATWGDEVGDRILEALARRLEDALPPGVIIARPYGDDFAIIQPRIDSEDELPGVAEKARAMAERTLQIGPRRIKLRGRAGAACFPQHGKSTNGLMTAVTLALQEAKRKDGTCVYVRGMYDRFQDRQAMARDLEHALERDELLLNYQAKIDLASGDVAGAEVLLRWHHPDRGAVRPDHFIPEAEHSGAIVPIGRWVLETACAQGRRWLDEGRPLKLAVNLSAAQFSQADLVDQIKAALNRSGLPPHLLELEITETTVMMDMESSVQTLQALRDLGVSLAIDDFGTGYSSLTYLRRFPVTVLKLDRSFVDGMEHGGDPAAIAAAVVQLGQVLSLSVVAEGVETEAQAEALRRLGCDMAQGFLYSRPQPVEQFQASLPPPGP</sequence>
<evidence type="ECO:0000256" key="1">
    <source>
        <dbReference type="ARBA" id="ARBA00012282"/>
    </source>
</evidence>
<name>A0A498C8C3_9GAMM</name>
<dbReference type="Pfam" id="PF00563">
    <property type="entry name" value="EAL"/>
    <property type="match status" value="1"/>
</dbReference>
<dbReference type="InterPro" id="IPR050706">
    <property type="entry name" value="Cyclic-di-GMP_PDE-like"/>
</dbReference>
<organism evidence="6 7">
    <name type="scientific">Alkalispirillum mobile</name>
    <dbReference type="NCBI Taxonomy" id="85925"/>
    <lineage>
        <taxon>Bacteria</taxon>
        <taxon>Pseudomonadati</taxon>
        <taxon>Pseudomonadota</taxon>
        <taxon>Gammaproteobacteria</taxon>
        <taxon>Chromatiales</taxon>
        <taxon>Ectothiorhodospiraceae</taxon>
        <taxon>Alkalispirillum</taxon>
    </lineage>
</organism>
<evidence type="ECO:0000259" key="5">
    <source>
        <dbReference type="PROSITE" id="PS50887"/>
    </source>
</evidence>
<dbReference type="EMBL" id="RCDA01000002">
    <property type="protein sequence ID" value="RLK48828.1"/>
    <property type="molecule type" value="Genomic_DNA"/>
</dbReference>
<evidence type="ECO:0000259" key="4">
    <source>
        <dbReference type="PROSITE" id="PS50883"/>
    </source>
</evidence>
<proteinExistence type="predicted"/>
<keyword evidence="7" id="KW-1185">Reference proteome</keyword>
<accession>A0A498C8C3</accession>
<feature type="domain" description="EAL" evidence="4">
    <location>
        <begin position="514"/>
        <end position="767"/>
    </location>
</feature>
<keyword evidence="2" id="KW-0973">c-di-GMP</keyword>
<dbReference type="InterPro" id="IPR035919">
    <property type="entry name" value="EAL_sf"/>
</dbReference>
<feature type="domain" description="GGDEF" evidence="5">
    <location>
        <begin position="374"/>
        <end position="507"/>
    </location>
</feature>
<evidence type="ECO:0000256" key="3">
    <source>
        <dbReference type="SAM" id="Phobius"/>
    </source>
</evidence>